<evidence type="ECO:0000256" key="1">
    <source>
        <dbReference type="SAM" id="MobiDB-lite"/>
    </source>
</evidence>
<evidence type="ECO:0000313" key="3">
    <source>
        <dbReference type="Proteomes" id="UP000198802"/>
    </source>
</evidence>
<dbReference type="InterPro" id="IPR046251">
    <property type="entry name" value="DUF6284"/>
</dbReference>
<dbReference type="EMBL" id="FAOZ01000057">
    <property type="protein sequence ID" value="CUU61130.1"/>
    <property type="molecule type" value="Genomic_DNA"/>
</dbReference>
<proteinExistence type="predicted"/>
<organism evidence="2 3">
    <name type="scientific">Parafrankia irregularis</name>
    <dbReference type="NCBI Taxonomy" id="795642"/>
    <lineage>
        <taxon>Bacteria</taxon>
        <taxon>Bacillati</taxon>
        <taxon>Actinomycetota</taxon>
        <taxon>Actinomycetes</taxon>
        <taxon>Frankiales</taxon>
        <taxon>Frankiaceae</taxon>
        <taxon>Parafrankia</taxon>
    </lineage>
</organism>
<dbReference type="RefSeq" id="WP_091287094.1">
    <property type="nucleotide sequence ID" value="NZ_FAOZ01000057.1"/>
</dbReference>
<protein>
    <submittedName>
        <fullName evidence="2">Uncharacterized protein</fullName>
    </submittedName>
</protein>
<evidence type="ECO:0000313" key="2">
    <source>
        <dbReference type="EMBL" id="CUU61130.1"/>
    </source>
</evidence>
<dbReference type="Pfam" id="PF19801">
    <property type="entry name" value="DUF6284"/>
    <property type="match status" value="1"/>
</dbReference>
<gene>
    <name evidence="2" type="ORF">Ga0074812_15720</name>
</gene>
<accession>A0A0S4R2Y9</accession>
<keyword evidence="3" id="KW-1185">Reference proteome</keyword>
<dbReference type="Proteomes" id="UP000198802">
    <property type="component" value="Unassembled WGS sequence"/>
</dbReference>
<name>A0A0S4R2Y9_9ACTN</name>
<feature type="region of interest" description="Disordered" evidence="1">
    <location>
        <begin position="68"/>
        <end position="99"/>
    </location>
</feature>
<sequence length="99" mass="10254">MSRQVVDFDVLVGPTAGELAAIEAEWPLIAAGIAVVGAEAAIAAGDHSEIAARRLAAARQHHATVAAGFAPTGPDTHRPITSPRPLRTVRPAFDARRTA</sequence>
<reference evidence="3" key="1">
    <citation type="submission" date="2015-11" db="EMBL/GenBank/DDBJ databases">
        <authorList>
            <person name="Varghese N."/>
        </authorList>
    </citation>
    <scope>NUCLEOTIDE SEQUENCE [LARGE SCALE GENOMIC DNA]</scope>
    <source>
        <strain evidence="3">DSM 45899</strain>
    </source>
</reference>
<dbReference type="AlphaFoldDB" id="A0A0S4R2Y9"/>